<evidence type="ECO:0000256" key="2">
    <source>
        <dbReference type="SAM" id="SignalP"/>
    </source>
</evidence>
<sequence length="231" mass="23818">MKFKKLLTALLITSLSISSLSAVANAAESEADITFTEGEETPDVLDPTTPEETYDPDSGTPGDPTNPPTGNSGPLTLDYVSSFEFGSHSIEASTQTYESTTLRPFIQVTDRRGTGAGWNVTAEMSSFTTGEEESVSLPGALLTLSGTSLTTTSSSGAPTVSDTIALSSDGTAASVVSAGENTGLGSWLARWFPSTAGATINDNVELQVPAGAATLGDHTATITWTLENTPQ</sequence>
<dbReference type="InterPro" id="IPR027994">
    <property type="entry name" value="WxL_dom"/>
</dbReference>
<dbReference type="Pfam" id="PF13731">
    <property type="entry name" value="WxL"/>
    <property type="match status" value="1"/>
</dbReference>
<reference evidence="5" key="1">
    <citation type="journal article" date="2019" name="Int. J. Syst. Evol. Microbiol.">
        <title>The Global Catalogue of Microorganisms (GCM) 10K type strain sequencing project: providing services to taxonomists for standard genome sequencing and annotation.</title>
        <authorList>
            <consortium name="The Broad Institute Genomics Platform"/>
            <consortium name="The Broad Institute Genome Sequencing Center for Infectious Disease"/>
            <person name="Wu L."/>
            <person name="Ma J."/>
        </authorList>
    </citation>
    <scope>NUCLEOTIDE SEQUENCE [LARGE SCALE GENOMIC DNA]</scope>
    <source>
        <strain evidence="5">CCM 7756</strain>
    </source>
</reference>
<feature type="domain" description="WxL" evidence="3">
    <location>
        <begin position="25"/>
        <end position="230"/>
    </location>
</feature>
<evidence type="ECO:0000313" key="4">
    <source>
        <dbReference type="EMBL" id="MFC3389055.1"/>
    </source>
</evidence>
<feature type="chain" id="PRO_5046555915" evidence="2">
    <location>
        <begin position="27"/>
        <end position="231"/>
    </location>
</feature>
<proteinExistence type="predicted"/>
<name>A0ABV7N631_9STAP</name>
<comment type="caution">
    <text evidence="4">The sequence shown here is derived from an EMBL/GenBank/DDBJ whole genome shotgun (WGS) entry which is preliminary data.</text>
</comment>
<feature type="compositionally biased region" description="Low complexity" evidence="1">
    <location>
        <begin position="56"/>
        <end position="74"/>
    </location>
</feature>
<dbReference type="Proteomes" id="UP001595637">
    <property type="component" value="Unassembled WGS sequence"/>
</dbReference>
<accession>A0ABV7N631</accession>
<keyword evidence="5" id="KW-1185">Reference proteome</keyword>
<feature type="region of interest" description="Disordered" evidence="1">
    <location>
        <begin position="32"/>
        <end position="74"/>
    </location>
</feature>
<organism evidence="4 5">
    <name type="scientific">Salinicoccus sesuvii</name>
    <dbReference type="NCBI Taxonomy" id="868281"/>
    <lineage>
        <taxon>Bacteria</taxon>
        <taxon>Bacillati</taxon>
        <taxon>Bacillota</taxon>
        <taxon>Bacilli</taxon>
        <taxon>Bacillales</taxon>
        <taxon>Staphylococcaceae</taxon>
        <taxon>Salinicoccus</taxon>
    </lineage>
</organism>
<evidence type="ECO:0000256" key="1">
    <source>
        <dbReference type="SAM" id="MobiDB-lite"/>
    </source>
</evidence>
<gene>
    <name evidence="4" type="ORF">ACFOEO_10755</name>
</gene>
<evidence type="ECO:0000313" key="5">
    <source>
        <dbReference type="Proteomes" id="UP001595637"/>
    </source>
</evidence>
<feature type="signal peptide" evidence="2">
    <location>
        <begin position="1"/>
        <end position="26"/>
    </location>
</feature>
<evidence type="ECO:0000259" key="3">
    <source>
        <dbReference type="Pfam" id="PF13731"/>
    </source>
</evidence>
<dbReference type="EMBL" id="JBHRVQ010000001">
    <property type="protein sequence ID" value="MFC3389055.1"/>
    <property type="molecule type" value="Genomic_DNA"/>
</dbReference>
<keyword evidence="2" id="KW-0732">Signal</keyword>
<protein>
    <submittedName>
        <fullName evidence="4">WxL domain-containing protein</fullName>
    </submittedName>
</protein>
<dbReference type="RefSeq" id="WP_380655485.1">
    <property type="nucleotide sequence ID" value="NZ_JBHRVQ010000001.1"/>
</dbReference>